<evidence type="ECO:0000256" key="3">
    <source>
        <dbReference type="ARBA" id="ARBA00022741"/>
    </source>
</evidence>
<evidence type="ECO:0000256" key="8">
    <source>
        <dbReference type="SAM" id="Phobius"/>
    </source>
</evidence>
<dbReference type="GO" id="GO:0034040">
    <property type="term" value="F:ATPase-coupled lipid transmembrane transporter activity"/>
    <property type="evidence" value="ECO:0007669"/>
    <property type="project" value="TreeGrafter"/>
</dbReference>
<dbReference type="Proteomes" id="UP000075635">
    <property type="component" value="Unassembled WGS sequence"/>
</dbReference>
<dbReference type="GO" id="GO:0005524">
    <property type="term" value="F:ATP binding"/>
    <property type="evidence" value="ECO:0007669"/>
    <property type="project" value="UniProtKB-KW"/>
</dbReference>
<evidence type="ECO:0000259" key="9">
    <source>
        <dbReference type="PROSITE" id="PS50893"/>
    </source>
</evidence>
<dbReference type="InterPro" id="IPR003439">
    <property type="entry name" value="ABC_transporter-like_ATP-bd"/>
</dbReference>
<feature type="transmembrane region" description="Helical" evidence="8">
    <location>
        <begin position="120"/>
        <end position="141"/>
    </location>
</feature>
<gene>
    <name evidence="10" type="ORF">BE17_01415</name>
</gene>
<evidence type="ECO:0000313" key="10">
    <source>
        <dbReference type="EMBL" id="KYF81457.1"/>
    </source>
</evidence>
<dbReference type="Gene3D" id="3.40.50.300">
    <property type="entry name" value="P-loop containing nucleotide triphosphate hydrolases"/>
    <property type="match status" value="1"/>
</dbReference>
<evidence type="ECO:0000256" key="6">
    <source>
        <dbReference type="ARBA" id="ARBA00023136"/>
    </source>
</evidence>
<evidence type="ECO:0000256" key="7">
    <source>
        <dbReference type="SAM" id="MobiDB-lite"/>
    </source>
</evidence>
<organism evidence="10 11">
    <name type="scientific">Sorangium cellulosum</name>
    <name type="common">Polyangium cellulosum</name>
    <dbReference type="NCBI Taxonomy" id="56"/>
    <lineage>
        <taxon>Bacteria</taxon>
        <taxon>Pseudomonadati</taxon>
        <taxon>Myxococcota</taxon>
        <taxon>Polyangia</taxon>
        <taxon>Polyangiales</taxon>
        <taxon>Polyangiaceae</taxon>
        <taxon>Sorangium</taxon>
    </lineage>
</organism>
<evidence type="ECO:0000313" key="11">
    <source>
        <dbReference type="Proteomes" id="UP000075635"/>
    </source>
</evidence>
<dbReference type="InterPro" id="IPR036640">
    <property type="entry name" value="ABC1_TM_sf"/>
</dbReference>
<dbReference type="InterPro" id="IPR003593">
    <property type="entry name" value="AAA+_ATPase"/>
</dbReference>
<keyword evidence="6 8" id="KW-0472">Membrane</keyword>
<dbReference type="Pfam" id="PF00005">
    <property type="entry name" value="ABC_tran"/>
    <property type="match status" value="1"/>
</dbReference>
<dbReference type="GO" id="GO:0005886">
    <property type="term" value="C:plasma membrane"/>
    <property type="evidence" value="ECO:0007669"/>
    <property type="project" value="UniProtKB-SubCell"/>
</dbReference>
<proteinExistence type="predicted"/>
<dbReference type="PROSITE" id="PS50893">
    <property type="entry name" value="ABC_TRANSPORTER_2"/>
    <property type="match status" value="1"/>
</dbReference>
<keyword evidence="4 10" id="KW-0067">ATP-binding</keyword>
<name>A0A150RMG0_SORCE</name>
<feature type="transmembrane region" description="Helical" evidence="8">
    <location>
        <begin position="147"/>
        <end position="164"/>
    </location>
</feature>
<dbReference type="SMART" id="SM00382">
    <property type="entry name" value="AAA"/>
    <property type="match status" value="1"/>
</dbReference>
<feature type="transmembrane region" description="Helical" evidence="8">
    <location>
        <begin position="12"/>
        <end position="31"/>
    </location>
</feature>
<evidence type="ECO:0000256" key="2">
    <source>
        <dbReference type="ARBA" id="ARBA00022692"/>
    </source>
</evidence>
<comment type="subcellular location">
    <subcellularLocation>
        <location evidence="1">Cell membrane</location>
        <topology evidence="1">Multi-pass membrane protein</topology>
    </subcellularLocation>
</comment>
<dbReference type="AlphaFoldDB" id="A0A150RMG0"/>
<dbReference type="SUPFAM" id="SSF52540">
    <property type="entry name" value="P-loop containing nucleoside triphosphate hydrolases"/>
    <property type="match status" value="1"/>
</dbReference>
<accession>A0A150RMG0</accession>
<dbReference type="EMBL" id="JEMB01002394">
    <property type="protein sequence ID" value="KYF81457.1"/>
    <property type="molecule type" value="Genomic_DNA"/>
</dbReference>
<evidence type="ECO:0000256" key="4">
    <source>
        <dbReference type="ARBA" id="ARBA00022840"/>
    </source>
</evidence>
<comment type="caution">
    <text evidence="10">The sequence shown here is derived from an EMBL/GenBank/DDBJ whole genome shotgun (WGS) entry which is preliminary data.</text>
</comment>
<keyword evidence="5 8" id="KW-1133">Transmembrane helix</keyword>
<feature type="domain" description="ABC transporter" evidence="9">
    <location>
        <begin position="324"/>
        <end position="523"/>
    </location>
</feature>
<feature type="transmembrane region" description="Helical" evidence="8">
    <location>
        <begin position="43"/>
        <end position="62"/>
    </location>
</feature>
<reference evidence="10 11" key="1">
    <citation type="submission" date="2014-02" db="EMBL/GenBank/DDBJ databases">
        <title>The small core and large imbalanced accessory genome model reveals a collaborative survival strategy of Sorangium cellulosum strains in nature.</title>
        <authorList>
            <person name="Han K."/>
            <person name="Peng R."/>
            <person name="Blom J."/>
            <person name="Li Y.-Z."/>
        </authorList>
    </citation>
    <scope>NUCLEOTIDE SEQUENCE [LARGE SCALE GENOMIC DNA]</scope>
    <source>
        <strain evidence="10 11">So0011-07</strain>
    </source>
</reference>
<dbReference type="Gene3D" id="1.20.1560.10">
    <property type="entry name" value="ABC transporter type 1, transmembrane domain"/>
    <property type="match status" value="1"/>
</dbReference>
<keyword evidence="3" id="KW-0547">Nucleotide-binding</keyword>
<dbReference type="GO" id="GO:0016887">
    <property type="term" value="F:ATP hydrolysis activity"/>
    <property type="evidence" value="ECO:0007669"/>
    <property type="project" value="InterPro"/>
</dbReference>
<evidence type="ECO:0000256" key="5">
    <source>
        <dbReference type="ARBA" id="ARBA00022989"/>
    </source>
</evidence>
<dbReference type="SUPFAM" id="SSF90123">
    <property type="entry name" value="ABC transporter transmembrane region"/>
    <property type="match status" value="1"/>
</dbReference>
<protein>
    <submittedName>
        <fullName evidence="10">ABC transporter ATP-binding protein</fullName>
    </submittedName>
</protein>
<dbReference type="InterPro" id="IPR039421">
    <property type="entry name" value="Type_1_exporter"/>
</dbReference>
<feature type="non-terminal residue" evidence="10">
    <location>
        <position position="1"/>
    </location>
</feature>
<dbReference type="PANTHER" id="PTHR24221:SF654">
    <property type="entry name" value="ATP-BINDING CASSETTE SUB-FAMILY B MEMBER 6"/>
    <property type="match status" value="1"/>
</dbReference>
<feature type="region of interest" description="Disordered" evidence="7">
    <location>
        <begin position="302"/>
        <end position="321"/>
    </location>
</feature>
<dbReference type="InterPro" id="IPR027417">
    <property type="entry name" value="P-loop_NTPase"/>
</dbReference>
<dbReference type="PANTHER" id="PTHR24221">
    <property type="entry name" value="ATP-BINDING CASSETTE SUB-FAMILY B"/>
    <property type="match status" value="1"/>
</dbReference>
<keyword evidence="2 8" id="KW-0812">Transmembrane</keyword>
<sequence length="523" mass="56013">ASHSRALRDLGLYLGAHAAAYSLWIVSWALIGKGALQDRLDDGWLLAWGLLLLTLIPCRLLVTWMGGALGIGAGTFLKQRLLAGVLALRPDTIRRRGAGQLLGQVLESTELETLGIDGGLAAVTALVELAVAIGVLSFGAAGAAHGALLAAWIAVVLALGWRYVRRRGRWTEERLSMTHDLVERLVGHRTRLAQERADRWHEGEDQALAAYLERSRELDRSAVPLTAVAQRGWLILGVLGAAVPFVLSETSPAALAVSIAGVLLGQRALGTLVTGLWQLGGAAVAWKQVAALYHAPEQVELAVPPRPAPDPAEAGDGPEPRTLLEAHDLAYQHEGRARPVLDGCSLRIGLGDRLLLEGPSGSGKSTLASLLAGLNLPSRGLLLLDGLDRRTLGLDGWRGRVVAAPQFHENHVFSNTLAFNLLMGRSWPPRPGDLDRAEAICRKLKLDGVLARMPAGMQQIVGEMGWQLSHGERSRLYIARALLQGAPLLLLDESFAALDPETLRDALQCVIDEAPALLVIAHQ</sequence>
<evidence type="ECO:0000256" key="1">
    <source>
        <dbReference type="ARBA" id="ARBA00004651"/>
    </source>
</evidence>